<accession>A0ABD1SZM9</accession>
<evidence type="ECO:0000313" key="2">
    <source>
        <dbReference type="EMBL" id="KAL2505917.1"/>
    </source>
</evidence>
<reference evidence="3" key="1">
    <citation type="submission" date="2024-07" db="EMBL/GenBank/DDBJ databases">
        <title>Two chromosome-level genome assemblies of Korean endemic species Abeliophyllum distichum and Forsythia ovata (Oleaceae).</title>
        <authorList>
            <person name="Jang H."/>
        </authorList>
    </citation>
    <scope>NUCLEOTIDE SEQUENCE [LARGE SCALE GENOMIC DNA]</scope>
</reference>
<evidence type="ECO:0000259" key="1">
    <source>
        <dbReference type="Pfam" id="PF03732"/>
    </source>
</evidence>
<evidence type="ECO:0000313" key="3">
    <source>
        <dbReference type="Proteomes" id="UP001604336"/>
    </source>
</evidence>
<comment type="caution">
    <text evidence="2">The sequence shown here is derived from an EMBL/GenBank/DDBJ whole genome shotgun (WGS) entry which is preliminary data.</text>
</comment>
<name>A0ABD1SZM9_9LAMI</name>
<gene>
    <name evidence="2" type="ORF">Adt_21538</name>
</gene>
<proteinExistence type="predicted"/>
<feature type="domain" description="Retrotransposon gag" evidence="1">
    <location>
        <begin position="62"/>
        <end position="101"/>
    </location>
</feature>
<sequence>MEEFFTSRNSFFSEDILLESLPDKLKMPQLTRYKEENDLVSHLNKYTSWMEPKDAGGAIMGRLFSLTLGDKGQRWLRMLSQRSIKIWNDLAIAFLAQFMVSQA</sequence>
<dbReference type="EMBL" id="JBFOLK010000006">
    <property type="protein sequence ID" value="KAL2505917.1"/>
    <property type="molecule type" value="Genomic_DNA"/>
</dbReference>
<dbReference type="AlphaFoldDB" id="A0ABD1SZM9"/>
<keyword evidence="3" id="KW-1185">Reference proteome</keyword>
<dbReference type="Proteomes" id="UP001604336">
    <property type="component" value="Unassembled WGS sequence"/>
</dbReference>
<dbReference type="Pfam" id="PF03732">
    <property type="entry name" value="Retrotrans_gag"/>
    <property type="match status" value="1"/>
</dbReference>
<dbReference type="InterPro" id="IPR005162">
    <property type="entry name" value="Retrotrans_gag_dom"/>
</dbReference>
<dbReference type="PANTHER" id="PTHR33223">
    <property type="entry name" value="CCHC-TYPE DOMAIN-CONTAINING PROTEIN"/>
    <property type="match status" value="1"/>
</dbReference>
<protein>
    <recommendedName>
        <fullName evidence="1">Retrotransposon gag domain-containing protein</fullName>
    </recommendedName>
</protein>
<dbReference type="PANTHER" id="PTHR33223:SF10">
    <property type="entry name" value="AMINOTRANSFERASE-LIKE PLANT MOBILE DOMAIN-CONTAINING PROTEIN"/>
    <property type="match status" value="1"/>
</dbReference>
<organism evidence="2 3">
    <name type="scientific">Abeliophyllum distichum</name>
    <dbReference type="NCBI Taxonomy" id="126358"/>
    <lineage>
        <taxon>Eukaryota</taxon>
        <taxon>Viridiplantae</taxon>
        <taxon>Streptophyta</taxon>
        <taxon>Embryophyta</taxon>
        <taxon>Tracheophyta</taxon>
        <taxon>Spermatophyta</taxon>
        <taxon>Magnoliopsida</taxon>
        <taxon>eudicotyledons</taxon>
        <taxon>Gunneridae</taxon>
        <taxon>Pentapetalae</taxon>
        <taxon>asterids</taxon>
        <taxon>lamiids</taxon>
        <taxon>Lamiales</taxon>
        <taxon>Oleaceae</taxon>
        <taxon>Forsythieae</taxon>
        <taxon>Abeliophyllum</taxon>
    </lineage>
</organism>